<dbReference type="RefSeq" id="WP_119114808.1">
    <property type="nucleotide sequence ID" value="NZ_CBCSEO010000022.1"/>
</dbReference>
<keyword evidence="4" id="KW-1185">Reference proteome</keyword>
<evidence type="ECO:0000256" key="1">
    <source>
        <dbReference type="SAM" id="Phobius"/>
    </source>
</evidence>
<dbReference type="Proteomes" id="UP000265816">
    <property type="component" value="Unassembled WGS sequence"/>
</dbReference>
<dbReference type="NCBIfam" id="TIGR04383">
    <property type="entry name" value="acidic_w_LPXTA"/>
    <property type="match status" value="2"/>
</dbReference>
<dbReference type="AlphaFoldDB" id="A0A398AVP2"/>
<comment type="caution">
    <text evidence="3">The sequence shown here is derived from an EMBL/GenBank/DDBJ whole genome shotgun (WGS) entry which is preliminary data.</text>
</comment>
<keyword evidence="1" id="KW-1133">Transmembrane helix</keyword>
<keyword evidence="1" id="KW-0472">Membrane</keyword>
<keyword evidence="2" id="KW-0732">Signal</keyword>
<proteinExistence type="predicted"/>
<protein>
    <submittedName>
        <fullName evidence="3">Processed acidic surface protein</fullName>
    </submittedName>
</protein>
<evidence type="ECO:0000313" key="4">
    <source>
        <dbReference type="Proteomes" id="UP000265816"/>
    </source>
</evidence>
<feature type="chain" id="PRO_5017478385" evidence="2">
    <location>
        <begin position="25"/>
        <end position="487"/>
    </location>
</feature>
<keyword evidence="1" id="KW-0812">Transmembrane</keyword>
<dbReference type="InterPro" id="IPR030832">
    <property type="entry name" value="Acidic_LPXTA"/>
</dbReference>
<feature type="transmembrane region" description="Helical" evidence="1">
    <location>
        <begin position="461"/>
        <end position="479"/>
    </location>
</feature>
<gene>
    <name evidence="3" type="ORF">D1970_21030</name>
</gene>
<evidence type="ECO:0000313" key="3">
    <source>
        <dbReference type="EMBL" id="RID81737.1"/>
    </source>
</evidence>
<organism evidence="3 4">
    <name type="scientific">Mesobacillus zeae</name>
    <dbReference type="NCBI Taxonomy" id="1917180"/>
    <lineage>
        <taxon>Bacteria</taxon>
        <taxon>Bacillati</taxon>
        <taxon>Bacillota</taxon>
        <taxon>Bacilli</taxon>
        <taxon>Bacillales</taxon>
        <taxon>Bacillaceae</taxon>
        <taxon>Mesobacillus</taxon>
    </lineage>
</organism>
<dbReference type="OrthoDB" id="2718583at2"/>
<reference evidence="3 4" key="1">
    <citation type="submission" date="2018-08" db="EMBL/GenBank/DDBJ databases">
        <title>Bacillus jemisoniae sp. nov., Bacillus chryseoplanitiae sp. nov., Bacillus resnikiae sp. nov., and Bacillus frankliniae sp. nov., isolated from Viking spacecraft and associated surfaces.</title>
        <authorList>
            <person name="Seuylemezian A."/>
            <person name="Vaishampayan P."/>
        </authorList>
    </citation>
    <scope>NUCLEOTIDE SEQUENCE [LARGE SCALE GENOMIC DNA]</scope>
    <source>
        <strain evidence="3 4">JJ-247</strain>
    </source>
</reference>
<sequence>MRKLMVVLLAVIMMAAGPAGQSLAAIKSQDLGNFLKTEGITKDQLVDHLEYFYDSSVTDFDTVKELDSFLGAKITTTNLNAILSEFGFANEKELVAFLVENGEMESNENIRSIFIYVNALKSTIEFYVGTPITDKNLQELLDENGITLEQLKEILKQNDDSLGNYDSIEDLEDTLYNYDLPINEATLNKFLEENGLTLEELKTILSDNNDSLDSYKYISELEEAISKYGTPITDNTLGNLLEEFELTRAELDSLLAKYGDSIDNYKTIDQLYMSVMIYSVLDDPSTFEDGLGIGLTQEETVKLVKHFMDINLSDPAMEDKWMDLASKVEAIGEFDSASDLTPQQLQALVSIYDEMMNLFQLNAKYFLVKDGVQTPISKQELLTLQDTNGSDLLIQLYDLKGNFLADILLTAEMFGSEIIEKVTEEVTKVEKVVNQKPQVKSATAKPKTVSGGKLPNTDGGYAERALAGAALLAIGIFIFRKRNARLL</sequence>
<feature type="signal peptide" evidence="2">
    <location>
        <begin position="1"/>
        <end position="24"/>
    </location>
</feature>
<name>A0A398AVP2_9BACI</name>
<evidence type="ECO:0000256" key="2">
    <source>
        <dbReference type="SAM" id="SignalP"/>
    </source>
</evidence>
<accession>A0A398AVP2</accession>
<dbReference type="EMBL" id="QWVT01000049">
    <property type="protein sequence ID" value="RID81737.1"/>
    <property type="molecule type" value="Genomic_DNA"/>
</dbReference>